<evidence type="ECO:0000256" key="2">
    <source>
        <dbReference type="ARBA" id="ARBA00022448"/>
    </source>
</evidence>
<dbReference type="Proteomes" id="UP000230161">
    <property type="component" value="Unassembled WGS sequence"/>
</dbReference>
<dbReference type="NCBIfam" id="NF007739">
    <property type="entry name" value="PRK10419.1"/>
    <property type="match status" value="2"/>
</dbReference>
<dbReference type="PROSITE" id="PS50893">
    <property type="entry name" value="ABC_TRANSPORTER_2"/>
    <property type="match status" value="2"/>
</dbReference>
<organism evidence="6 7">
    <name type="scientific">Compostimonas suwonensis</name>
    <dbReference type="NCBI Taxonomy" id="1048394"/>
    <lineage>
        <taxon>Bacteria</taxon>
        <taxon>Bacillati</taxon>
        <taxon>Actinomycetota</taxon>
        <taxon>Actinomycetes</taxon>
        <taxon>Micrococcales</taxon>
        <taxon>Microbacteriaceae</taxon>
        <taxon>Compostimonas</taxon>
    </lineage>
</organism>
<dbReference type="EMBL" id="PGFB01000002">
    <property type="protein sequence ID" value="PJJ63462.1"/>
    <property type="molecule type" value="Genomic_DNA"/>
</dbReference>
<gene>
    <name evidence="6" type="ORF">CLV54_1128</name>
</gene>
<keyword evidence="3" id="KW-0547">Nucleotide-binding</keyword>
<dbReference type="AlphaFoldDB" id="A0A2M9BZF6"/>
<dbReference type="InterPro" id="IPR027417">
    <property type="entry name" value="P-loop_NTPase"/>
</dbReference>
<keyword evidence="7" id="KW-1185">Reference proteome</keyword>
<dbReference type="Pfam" id="PF08352">
    <property type="entry name" value="oligo_HPY"/>
    <property type="match status" value="2"/>
</dbReference>
<feature type="domain" description="ABC transporter" evidence="5">
    <location>
        <begin position="21"/>
        <end position="273"/>
    </location>
</feature>
<sequence>MRASDPGIRPPDAPGPGAAAVERADVLSVSGLRVAFGGDVVVDGVELRLSPGECLAIVGESGSGKTMTARALLGLSPQGASVSSSAFTIDGQDAARFGPRSWRRVRGRTIALVSQDALVSLDPLRRVGDEIAEPLEIAGERLSREQRAERVRALLRSVAMPEPERRRREYPHQLSGGLRQRALIASALAASPSIVVADEPTTALDVTVQARVLGLLRDITATGVGLVLISHDLAVVGSIADRIAVMRGGVVVEQGAAEQVLHRPQHPYTRELVAAVPAARAPARPAQGDDRPVVVSASGLVKTFGRRGGEQLRAVDEVSFELREGRTLGVVGESGSGKSTLARLVMALERPDSGEVLLRGEPWSAARERERRTRRSAVQLIHQNPYAAFDPRYTVRRIVGEAVRAAGRTGDAGGGRRRGDAEGRVRELLALVGLDEALLSRHPAELSGGQRQRVAIARALATRPSILVCDEPVSALDVSVQAQVLELLARLQRELDLSLLFISHDLAVVRQVSDEVLVMKDGRVVEHGPTERLFAEPRHEFTRELLAAVPTLGP</sequence>
<proteinExistence type="inferred from homology"/>
<dbReference type="GO" id="GO:0015833">
    <property type="term" value="P:peptide transport"/>
    <property type="evidence" value="ECO:0007669"/>
    <property type="project" value="InterPro"/>
</dbReference>
<dbReference type="InterPro" id="IPR017871">
    <property type="entry name" value="ABC_transporter-like_CS"/>
</dbReference>
<evidence type="ECO:0000259" key="5">
    <source>
        <dbReference type="PROSITE" id="PS50893"/>
    </source>
</evidence>
<dbReference type="SMART" id="SM00382">
    <property type="entry name" value="AAA"/>
    <property type="match status" value="2"/>
</dbReference>
<protein>
    <submittedName>
        <fullName evidence="6">Peptide/nickel transport system ATP-binding protein</fullName>
    </submittedName>
</protein>
<dbReference type="InterPro" id="IPR003593">
    <property type="entry name" value="AAA+_ATPase"/>
</dbReference>
<dbReference type="GO" id="GO:0016887">
    <property type="term" value="F:ATP hydrolysis activity"/>
    <property type="evidence" value="ECO:0007669"/>
    <property type="project" value="InterPro"/>
</dbReference>
<dbReference type="SUPFAM" id="SSF52540">
    <property type="entry name" value="P-loop containing nucleoside triphosphate hydrolases"/>
    <property type="match status" value="2"/>
</dbReference>
<dbReference type="Gene3D" id="3.40.50.300">
    <property type="entry name" value="P-loop containing nucleotide triphosphate hydrolases"/>
    <property type="match status" value="2"/>
</dbReference>
<evidence type="ECO:0000313" key="6">
    <source>
        <dbReference type="EMBL" id="PJJ63462.1"/>
    </source>
</evidence>
<dbReference type="GO" id="GO:0005524">
    <property type="term" value="F:ATP binding"/>
    <property type="evidence" value="ECO:0007669"/>
    <property type="project" value="UniProtKB-KW"/>
</dbReference>
<dbReference type="InterPro" id="IPR003439">
    <property type="entry name" value="ABC_transporter-like_ATP-bd"/>
</dbReference>
<dbReference type="InterPro" id="IPR050319">
    <property type="entry name" value="ABC_transp_ATP-bind"/>
</dbReference>
<comment type="caution">
    <text evidence="6">The sequence shown here is derived from an EMBL/GenBank/DDBJ whole genome shotgun (WGS) entry which is preliminary data.</text>
</comment>
<accession>A0A2M9BZF6</accession>
<dbReference type="PANTHER" id="PTHR43776:SF7">
    <property type="entry name" value="D,D-DIPEPTIDE TRANSPORT ATP-BINDING PROTEIN DDPF-RELATED"/>
    <property type="match status" value="1"/>
</dbReference>
<comment type="similarity">
    <text evidence="1">Belongs to the ABC transporter superfamily.</text>
</comment>
<dbReference type="CDD" id="cd03257">
    <property type="entry name" value="ABC_NikE_OppD_transporters"/>
    <property type="match status" value="2"/>
</dbReference>
<dbReference type="RefSeq" id="WP_281258155.1">
    <property type="nucleotide sequence ID" value="NZ_PGFB01000002.1"/>
</dbReference>
<dbReference type="PANTHER" id="PTHR43776">
    <property type="entry name" value="TRANSPORT ATP-BINDING PROTEIN"/>
    <property type="match status" value="1"/>
</dbReference>
<evidence type="ECO:0000313" key="7">
    <source>
        <dbReference type="Proteomes" id="UP000230161"/>
    </source>
</evidence>
<evidence type="ECO:0000256" key="4">
    <source>
        <dbReference type="ARBA" id="ARBA00022840"/>
    </source>
</evidence>
<dbReference type="Pfam" id="PF00005">
    <property type="entry name" value="ABC_tran"/>
    <property type="match status" value="2"/>
</dbReference>
<feature type="domain" description="ABC transporter" evidence="5">
    <location>
        <begin position="295"/>
        <end position="546"/>
    </location>
</feature>
<keyword evidence="2" id="KW-0813">Transport</keyword>
<name>A0A2M9BZF6_9MICO</name>
<dbReference type="PROSITE" id="PS00211">
    <property type="entry name" value="ABC_TRANSPORTER_1"/>
    <property type="match status" value="1"/>
</dbReference>
<dbReference type="InterPro" id="IPR013563">
    <property type="entry name" value="Oligopep_ABC_C"/>
</dbReference>
<dbReference type="NCBIfam" id="NF008453">
    <property type="entry name" value="PRK11308.1"/>
    <property type="match status" value="2"/>
</dbReference>
<evidence type="ECO:0000256" key="3">
    <source>
        <dbReference type="ARBA" id="ARBA00022741"/>
    </source>
</evidence>
<evidence type="ECO:0000256" key="1">
    <source>
        <dbReference type="ARBA" id="ARBA00005417"/>
    </source>
</evidence>
<reference evidence="6 7" key="1">
    <citation type="submission" date="2017-11" db="EMBL/GenBank/DDBJ databases">
        <title>Genomic Encyclopedia of Archaeal and Bacterial Type Strains, Phase II (KMG-II): From Individual Species to Whole Genera.</title>
        <authorList>
            <person name="Goeker M."/>
        </authorList>
    </citation>
    <scope>NUCLEOTIDE SEQUENCE [LARGE SCALE GENOMIC DNA]</scope>
    <source>
        <strain evidence="6 7">DSM 25625</strain>
    </source>
</reference>
<keyword evidence="4 6" id="KW-0067">ATP-binding</keyword>
<dbReference type="GO" id="GO:0055085">
    <property type="term" value="P:transmembrane transport"/>
    <property type="evidence" value="ECO:0007669"/>
    <property type="project" value="UniProtKB-ARBA"/>
</dbReference>